<dbReference type="AlphaFoldDB" id="A0A0S4J039"/>
<accession>A0A0S4J039</accession>
<organism evidence="1 2">
    <name type="scientific">Bodo saltans</name>
    <name type="common">Flagellated protozoan</name>
    <dbReference type="NCBI Taxonomy" id="75058"/>
    <lineage>
        <taxon>Eukaryota</taxon>
        <taxon>Discoba</taxon>
        <taxon>Euglenozoa</taxon>
        <taxon>Kinetoplastea</taxon>
        <taxon>Metakinetoplastina</taxon>
        <taxon>Eubodonida</taxon>
        <taxon>Bodonidae</taxon>
        <taxon>Bodo</taxon>
    </lineage>
</organism>
<evidence type="ECO:0000313" key="1">
    <source>
        <dbReference type="EMBL" id="CUG06120.1"/>
    </source>
</evidence>
<gene>
    <name evidence="1" type="ORF">BSAL_71705</name>
</gene>
<dbReference type="OrthoDB" id="1045822at2759"/>
<reference evidence="2" key="1">
    <citation type="submission" date="2015-09" db="EMBL/GenBank/DDBJ databases">
        <authorList>
            <consortium name="Pathogen Informatics"/>
        </authorList>
    </citation>
    <scope>NUCLEOTIDE SEQUENCE [LARGE SCALE GENOMIC DNA]</scope>
    <source>
        <strain evidence="2">Lake Konstanz</strain>
    </source>
</reference>
<proteinExistence type="predicted"/>
<name>A0A0S4J039_BODSA</name>
<keyword evidence="2" id="KW-1185">Reference proteome</keyword>
<dbReference type="EMBL" id="CYKH01000562">
    <property type="protein sequence ID" value="CUG06120.1"/>
    <property type="molecule type" value="Genomic_DNA"/>
</dbReference>
<dbReference type="VEuPathDB" id="TriTrypDB:BSAL_71705"/>
<dbReference type="OMA" id="CAFTRYN"/>
<evidence type="ECO:0000313" key="2">
    <source>
        <dbReference type="Proteomes" id="UP000051952"/>
    </source>
</evidence>
<protein>
    <submittedName>
        <fullName evidence="1">GPI-anchored surface protein, putative</fullName>
    </submittedName>
</protein>
<dbReference type="Proteomes" id="UP000051952">
    <property type="component" value="Unassembled WGS sequence"/>
</dbReference>
<sequence>MDWGGQAGNFYEFWRCAPQCGGPDLNGCLICCGHWWCCNVFAMSSLYSKSLNQECHLIPHCAMVCFCTMCTCAFTRYNVRRSIGMSGNLCGDFVCAGCCGCCSFLQVLRASKVEDWNYFKLTVPPTVAPEINFVRHACIK</sequence>